<evidence type="ECO:0000259" key="4">
    <source>
        <dbReference type="PROSITE" id="PS50110"/>
    </source>
</evidence>
<feature type="domain" description="Response regulatory" evidence="4">
    <location>
        <begin position="584"/>
        <end position="707"/>
    </location>
</feature>
<dbReference type="SMART" id="SM00448">
    <property type="entry name" value="REC"/>
    <property type="match status" value="1"/>
</dbReference>
<feature type="transmembrane region" description="Helical" evidence="3">
    <location>
        <begin position="99"/>
        <end position="122"/>
    </location>
</feature>
<name>A0AAU9JMN0_9CILI</name>
<evidence type="ECO:0000313" key="5">
    <source>
        <dbReference type="EMBL" id="CAG9329131.1"/>
    </source>
</evidence>
<comment type="caution">
    <text evidence="5">The sequence shown here is derived from an EMBL/GenBank/DDBJ whole genome shotgun (WGS) entry which is preliminary data.</text>
</comment>
<dbReference type="Proteomes" id="UP001162131">
    <property type="component" value="Unassembled WGS sequence"/>
</dbReference>
<keyword evidence="1 2" id="KW-0597">Phosphoprotein</keyword>
<sequence>MKSLKDVIQSLNKSSNSYAQHWHLLFKNPSNEKRFATELLSHQKTSITIIYICTIFVIAWFLSRKEITCLRAFLLCLSAIPFLLVKIERSFIHRIFTEIIAMQFILATINTGSICECVCAFIPSSILNYYFLKTWIYSFIMNILEILLVYLLRDVEVFNILCAVFCHIFWIVMIERDMKIAWALYHSQKDKCNKFESLLQGPENSIIIAECDRKGGNSKKEKEVFSKVKLKEDRFSIHIELASFIDEIFNKASSKEITIIYTRESSVPPCILGDKSLYLHILRCLFGYALDYSSCGTELLFHLKGPSSYTDEYGIEFQISFHSEKVTQDGLNKIFLNSESLLKPKFIETPSKINSKLLIFSLILELLKGRVNHCLYTSSKSRAVLSVFIPIKTSDKWIETTFVPTHSHPEIAPNNSIKWKPEKSKIGAMTRFQRRKSLTQAPEYLEYLKKYSTHADNGYTIQQDVMETLSDVSNSSSANFSQECDEDVRVGPCGVSYSKTYAGVLSTIPKSSLVVPMQNSKSMPESPWKHKNGSLKVRRVYANSKNNYSPLPDYKFTDSRPTFCLLAEDTNENKSLKCEVGAFKVLIVDDMASHREFLEANLGAITHINAEHAKDGNEAWKMYEAYAKSGYMYRVIFMDLMMPKMDGYKSTQKIREIEKQNGYPKTLICGMSGDKEAKEKCVNAGMDEFLIKPPQISEVKAILKKAGAEF</sequence>
<dbReference type="Gene3D" id="3.40.50.2300">
    <property type="match status" value="1"/>
</dbReference>
<feature type="transmembrane region" description="Helical" evidence="3">
    <location>
        <begin position="45"/>
        <end position="62"/>
    </location>
</feature>
<protein>
    <recommendedName>
        <fullName evidence="4">Response regulatory domain-containing protein</fullName>
    </recommendedName>
</protein>
<evidence type="ECO:0000313" key="6">
    <source>
        <dbReference type="Proteomes" id="UP001162131"/>
    </source>
</evidence>
<feature type="transmembrane region" description="Helical" evidence="3">
    <location>
        <begin position="69"/>
        <end position="87"/>
    </location>
</feature>
<dbReference type="InterPro" id="IPR050956">
    <property type="entry name" value="2C_system_His_kinase"/>
</dbReference>
<dbReference type="SUPFAM" id="SSF52172">
    <property type="entry name" value="CheY-like"/>
    <property type="match status" value="1"/>
</dbReference>
<organism evidence="5 6">
    <name type="scientific">Blepharisma stoltei</name>
    <dbReference type="NCBI Taxonomy" id="1481888"/>
    <lineage>
        <taxon>Eukaryota</taxon>
        <taxon>Sar</taxon>
        <taxon>Alveolata</taxon>
        <taxon>Ciliophora</taxon>
        <taxon>Postciliodesmatophora</taxon>
        <taxon>Heterotrichea</taxon>
        <taxon>Heterotrichida</taxon>
        <taxon>Blepharismidae</taxon>
        <taxon>Blepharisma</taxon>
    </lineage>
</organism>
<keyword evidence="3" id="KW-0812">Transmembrane</keyword>
<dbReference type="CDD" id="cd17546">
    <property type="entry name" value="REC_hyHK_CKI1_RcsC-like"/>
    <property type="match status" value="1"/>
</dbReference>
<dbReference type="PROSITE" id="PS50110">
    <property type="entry name" value="RESPONSE_REGULATORY"/>
    <property type="match status" value="1"/>
</dbReference>
<proteinExistence type="predicted"/>
<evidence type="ECO:0000256" key="1">
    <source>
        <dbReference type="ARBA" id="ARBA00022553"/>
    </source>
</evidence>
<keyword evidence="6" id="KW-1185">Reference proteome</keyword>
<dbReference type="InterPro" id="IPR001789">
    <property type="entry name" value="Sig_transdc_resp-reg_receiver"/>
</dbReference>
<evidence type="ECO:0000256" key="3">
    <source>
        <dbReference type="SAM" id="Phobius"/>
    </source>
</evidence>
<keyword evidence="3" id="KW-1133">Transmembrane helix</keyword>
<feature type="transmembrane region" description="Helical" evidence="3">
    <location>
        <begin position="157"/>
        <end position="174"/>
    </location>
</feature>
<evidence type="ECO:0000256" key="2">
    <source>
        <dbReference type="PROSITE-ProRule" id="PRU00169"/>
    </source>
</evidence>
<dbReference type="GO" id="GO:0000160">
    <property type="term" value="P:phosphorelay signal transduction system"/>
    <property type="evidence" value="ECO:0007669"/>
    <property type="project" value="InterPro"/>
</dbReference>
<feature type="modified residue" description="4-aspartylphosphate" evidence="2">
    <location>
        <position position="639"/>
    </location>
</feature>
<dbReference type="EMBL" id="CAJZBQ010000047">
    <property type="protein sequence ID" value="CAG9329131.1"/>
    <property type="molecule type" value="Genomic_DNA"/>
</dbReference>
<reference evidence="5" key="1">
    <citation type="submission" date="2021-09" db="EMBL/GenBank/DDBJ databases">
        <authorList>
            <consortium name="AG Swart"/>
            <person name="Singh M."/>
            <person name="Singh A."/>
            <person name="Seah K."/>
            <person name="Emmerich C."/>
        </authorList>
    </citation>
    <scope>NUCLEOTIDE SEQUENCE</scope>
    <source>
        <strain evidence="5">ATCC30299</strain>
    </source>
</reference>
<dbReference type="InterPro" id="IPR011006">
    <property type="entry name" value="CheY-like_superfamily"/>
</dbReference>
<dbReference type="PANTHER" id="PTHR43719:SF28">
    <property type="entry name" value="PEROXIDE STRESS-ACTIVATED HISTIDINE KINASE MAK1-RELATED"/>
    <property type="match status" value="1"/>
</dbReference>
<keyword evidence="3" id="KW-0472">Membrane</keyword>
<gene>
    <name evidence="5" type="ORF">BSTOLATCC_MIC47960</name>
</gene>
<accession>A0AAU9JMN0</accession>
<dbReference type="Pfam" id="PF00072">
    <property type="entry name" value="Response_reg"/>
    <property type="match status" value="1"/>
</dbReference>
<dbReference type="AlphaFoldDB" id="A0AAU9JMN0"/>
<feature type="transmembrane region" description="Helical" evidence="3">
    <location>
        <begin position="134"/>
        <end position="151"/>
    </location>
</feature>
<dbReference type="PANTHER" id="PTHR43719">
    <property type="entry name" value="TWO-COMPONENT HISTIDINE KINASE"/>
    <property type="match status" value="1"/>
</dbReference>